<accession>A0A158JPF8</accession>
<dbReference type="EC" id="2.3.1.-" evidence="1"/>
<dbReference type="AlphaFoldDB" id="A0A158JPF8"/>
<keyword evidence="1" id="KW-0808">Transferase</keyword>
<keyword evidence="2" id="KW-1185">Reference proteome</keyword>
<sequence>MYINGIGTANPPQRYTKSDCLSAFRDSEWYLRLDIRARFVAHTVLQRDNGIDARRLALDSLHDAFVIEPDTLSKRFVNNAPALAIAAATCALHNAGIRSDEIDAVVVSTCTGYMCPGLSGYVVEALGLRADTQAFDLGLC</sequence>
<dbReference type="InterPro" id="IPR016039">
    <property type="entry name" value="Thiolase-like"/>
</dbReference>
<keyword evidence="1" id="KW-0012">Acyltransferase</keyword>
<comment type="caution">
    <text evidence="1">The sequence shown here is derived from an EMBL/GenBank/DDBJ whole genome shotgun (WGS) entry which is preliminary data.</text>
</comment>
<dbReference type="GO" id="GO:0016746">
    <property type="term" value="F:acyltransferase activity"/>
    <property type="evidence" value="ECO:0007669"/>
    <property type="project" value="UniProtKB-KW"/>
</dbReference>
<reference evidence="1" key="1">
    <citation type="submission" date="2016-01" db="EMBL/GenBank/DDBJ databases">
        <authorList>
            <person name="Peeters C."/>
        </authorList>
    </citation>
    <scope>NUCLEOTIDE SEQUENCE [LARGE SCALE GENOMIC DNA]</scope>
    <source>
        <strain evidence="1">LMG 22934</strain>
    </source>
</reference>
<dbReference type="GO" id="GO:0044550">
    <property type="term" value="P:secondary metabolite biosynthetic process"/>
    <property type="evidence" value="ECO:0007669"/>
    <property type="project" value="TreeGrafter"/>
</dbReference>
<organism evidence="1 2">
    <name type="scientific">Caballeronia humi</name>
    <dbReference type="NCBI Taxonomy" id="326474"/>
    <lineage>
        <taxon>Bacteria</taxon>
        <taxon>Pseudomonadati</taxon>
        <taxon>Pseudomonadota</taxon>
        <taxon>Betaproteobacteria</taxon>
        <taxon>Burkholderiales</taxon>
        <taxon>Burkholderiaceae</taxon>
        <taxon>Caballeronia</taxon>
    </lineage>
</organism>
<dbReference type="SUPFAM" id="SSF53901">
    <property type="entry name" value="Thiolase-like"/>
    <property type="match status" value="1"/>
</dbReference>
<dbReference type="PANTHER" id="PTHR34069:SF2">
    <property type="entry name" value="BETA-KETOACYL-[ACYL-CARRIER-PROTEIN] SYNTHASE III"/>
    <property type="match status" value="1"/>
</dbReference>
<dbReference type="STRING" id="326474.AWB65_06915"/>
<dbReference type="PANTHER" id="PTHR34069">
    <property type="entry name" value="3-OXOACYL-[ACYL-CARRIER-PROTEIN] SYNTHASE 3"/>
    <property type="match status" value="1"/>
</dbReference>
<name>A0A158JPF8_9BURK</name>
<dbReference type="EMBL" id="FCNW02000181">
    <property type="protein sequence ID" value="SAL70383.1"/>
    <property type="molecule type" value="Genomic_DNA"/>
</dbReference>
<protein>
    <submittedName>
        <fullName evidence="1">Alpha-pyrone synthesis polyketide synthase-like Pks18</fullName>
        <ecNumber evidence="1">2.3.1.-</ecNumber>
    </submittedName>
</protein>
<proteinExistence type="predicted"/>
<dbReference type="Proteomes" id="UP000054977">
    <property type="component" value="Unassembled WGS sequence"/>
</dbReference>
<dbReference type="Gene3D" id="3.40.47.10">
    <property type="match status" value="1"/>
</dbReference>
<gene>
    <name evidence="1" type="ORF">AWB65_06915</name>
</gene>
<evidence type="ECO:0000313" key="1">
    <source>
        <dbReference type="EMBL" id="SAL70383.1"/>
    </source>
</evidence>
<evidence type="ECO:0000313" key="2">
    <source>
        <dbReference type="Proteomes" id="UP000054977"/>
    </source>
</evidence>